<proteinExistence type="predicted"/>
<dbReference type="AlphaFoldDB" id="A0A7R9E5Z5"/>
<accession>A0A7R9E5Z5</accession>
<organism evidence="3">
    <name type="scientific">Timema monikensis</name>
    <dbReference type="NCBI Taxonomy" id="170555"/>
    <lineage>
        <taxon>Eukaryota</taxon>
        <taxon>Metazoa</taxon>
        <taxon>Ecdysozoa</taxon>
        <taxon>Arthropoda</taxon>
        <taxon>Hexapoda</taxon>
        <taxon>Insecta</taxon>
        <taxon>Pterygota</taxon>
        <taxon>Neoptera</taxon>
        <taxon>Polyneoptera</taxon>
        <taxon>Phasmatodea</taxon>
        <taxon>Timematodea</taxon>
        <taxon>Timematoidea</taxon>
        <taxon>Timematidae</taxon>
        <taxon>Timema</taxon>
    </lineage>
</organism>
<feature type="region of interest" description="Disordered" evidence="1">
    <location>
        <begin position="417"/>
        <end position="437"/>
    </location>
</feature>
<reference evidence="3" key="1">
    <citation type="submission" date="2020-11" db="EMBL/GenBank/DDBJ databases">
        <authorList>
            <person name="Tran Van P."/>
        </authorList>
    </citation>
    <scope>NUCLEOTIDE SEQUENCE</scope>
</reference>
<sequence length="493" mass="54457">MLSAVLCLVSLSLVSSDVTRLPDTSGIDFVLTEKLGVDKFFSLWLVFNNGDVKTSEGINLQLRRGRVKSHSANQTTHSSPDRDSNLGFLVLGSVALHETSALANYATEAVWHCSCCARMSYRRLEVGAVLFPQPVSTRIIPPLSVIPYPFLKVGTLGGPRDRRAPTWYAVLKKLRLGRLYLEEVYLHVRGGEVGTHIGKTTFNTPERDLKLDLPVISSLVYYESCTLDHLATEASYVFVSVCLNVNSQNTGTASYYPFGLYALSTNYANGLGIENVELEEVNPHLRGGKITPRLPDRDSNLDLPVLGSLAQHDKRVSQLRHRGGNDYCLLLRVRGKSILSTPFQDLNLKFSTTMKPDQAGDTRAKVVTPHSGQSLTADPPILVLLIRSVPYRPQGRNGKYNYLVALFVTQDAPTTSIQPAADSPPVLHSTESPGEGIKLKCGPTSSMRVLRAQLHKFTHSSTLSYGVNVNATIEPVYPHFYGEREWKTITEKY</sequence>
<evidence type="ECO:0000256" key="1">
    <source>
        <dbReference type="SAM" id="MobiDB-lite"/>
    </source>
</evidence>
<feature type="chain" id="PRO_5030917093" evidence="2">
    <location>
        <begin position="17"/>
        <end position="493"/>
    </location>
</feature>
<protein>
    <submittedName>
        <fullName evidence="3">Uncharacterized protein</fullName>
    </submittedName>
</protein>
<name>A0A7R9E5Z5_9NEOP</name>
<evidence type="ECO:0000313" key="3">
    <source>
        <dbReference type="EMBL" id="CAD7426880.1"/>
    </source>
</evidence>
<feature type="signal peptide" evidence="2">
    <location>
        <begin position="1"/>
        <end position="16"/>
    </location>
</feature>
<gene>
    <name evidence="3" type="ORF">TMSB3V08_LOCUS3748</name>
</gene>
<evidence type="ECO:0000256" key="2">
    <source>
        <dbReference type="SAM" id="SignalP"/>
    </source>
</evidence>
<dbReference type="EMBL" id="OB793299">
    <property type="protein sequence ID" value="CAD7426880.1"/>
    <property type="molecule type" value="Genomic_DNA"/>
</dbReference>
<keyword evidence="2" id="KW-0732">Signal</keyword>